<keyword evidence="2" id="KW-0812">Transmembrane</keyword>
<dbReference type="VEuPathDB" id="TriTrypDB:Tc_MARK_3584"/>
<dbReference type="VEuPathDB" id="TriTrypDB:TcCLB.509643.100"/>
<dbReference type="VEuPathDB" id="TriTrypDB:C4B63_84g84"/>
<dbReference type="VEuPathDB" id="TriTrypDB:TCSYLVIO_004840"/>
<dbReference type="VEuPathDB" id="TriTrypDB:TcCL_ESM12221"/>
<dbReference type="Proteomes" id="UP000246078">
    <property type="component" value="Unassembled WGS sequence"/>
</dbReference>
<comment type="caution">
    <text evidence="3">The sequence shown here is derived from an EMBL/GenBank/DDBJ whole genome shotgun (WGS) entry which is preliminary data.</text>
</comment>
<name>A0A2V2X159_TRYCR</name>
<evidence type="ECO:0000256" key="1">
    <source>
        <dbReference type="SAM" id="MobiDB-lite"/>
    </source>
</evidence>
<dbReference type="VEuPathDB" id="TriTrypDB:C3747_40g247"/>
<feature type="region of interest" description="Disordered" evidence="1">
    <location>
        <begin position="72"/>
        <end position="91"/>
    </location>
</feature>
<feature type="transmembrane region" description="Helical" evidence="2">
    <location>
        <begin position="26"/>
        <end position="46"/>
    </location>
</feature>
<dbReference type="AlphaFoldDB" id="A0A2V2X159"/>
<feature type="region of interest" description="Disordered" evidence="1">
    <location>
        <begin position="121"/>
        <end position="151"/>
    </location>
</feature>
<dbReference type="PANTHER" id="PTHR40430:SF1">
    <property type="entry name" value="T. BRUCEI SPP.-SPECIFIC PROTEIN"/>
    <property type="match status" value="1"/>
</dbReference>
<dbReference type="EMBL" id="PRFC01000040">
    <property type="protein sequence ID" value="PWV13863.1"/>
    <property type="molecule type" value="Genomic_DNA"/>
</dbReference>
<dbReference type="VEuPathDB" id="TriTrypDB:TCDM_06772"/>
<gene>
    <name evidence="3" type="ORF">C3747_40g247</name>
</gene>
<protein>
    <submittedName>
        <fullName evidence="3">Uncharacterized protein</fullName>
    </submittedName>
</protein>
<dbReference type="VEuPathDB" id="TriTrypDB:BCY84_10960"/>
<accession>A0A2V2X159</accession>
<evidence type="ECO:0000313" key="3">
    <source>
        <dbReference type="EMBL" id="PWV13863.1"/>
    </source>
</evidence>
<keyword evidence="2" id="KW-1133">Transmembrane helix</keyword>
<evidence type="ECO:0000313" key="4">
    <source>
        <dbReference type="Proteomes" id="UP000246078"/>
    </source>
</evidence>
<keyword evidence="2" id="KW-0472">Membrane</keyword>
<evidence type="ECO:0000256" key="2">
    <source>
        <dbReference type="SAM" id="Phobius"/>
    </source>
</evidence>
<dbReference type="VEuPathDB" id="TriTrypDB:TcG_07413"/>
<organism evidence="3 4">
    <name type="scientific">Trypanosoma cruzi</name>
    <dbReference type="NCBI Taxonomy" id="5693"/>
    <lineage>
        <taxon>Eukaryota</taxon>
        <taxon>Discoba</taxon>
        <taxon>Euglenozoa</taxon>
        <taxon>Kinetoplastea</taxon>
        <taxon>Metakinetoplastina</taxon>
        <taxon>Trypanosomatida</taxon>
        <taxon>Trypanosomatidae</taxon>
        <taxon>Trypanosoma</taxon>
        <taxon>Schizotrypanum</taxon>
    </lineage>
</organism>
<dbReference type="VEuPathDB" id="TriTrypDB:TcCLB.507711.340"/>
<proteinExistence type="predicted"/>
<reference evidence="3 4" key="1">
    <citation type="journal article" date="2018" name="Microb. Genom.">
        <title>Expanding an expanded genome: long-read sequencing of Trypanosoma cruzi.</title>
        <authorList>
            <person name="Berna L."/>
            <person name="Rodriguez M."/>
            <person name="Chiribao M.L."/>
            <person name="Parodi-Talice A."/>
            <person name="Pita S."/>
            <person name="Rijo G."/>
            <person name="Alvarez-Valin F."/>
            <person name="Robello C."/>
        </authorList>
    </citation>
    <scope>NUCLEOTIDE SEQUENCE [LARGE SCALE GENOMIC DNA]</scope>
    <source>
        <strain evidence="3 4">TCC</strain>
    </source>
</reference>
<sequence>MHTYKCKYKRVLALNEPMRCASPSPFFLFSFFFFFSSSFWGWVSTVQERRGKKMEKPMKGEKVRPLQVLPRNSLHPAGRTGGRHSVGSSGICSRSGSSYVVDFSASPPTWAAPGAGCVTVAQPSLPPVDDAEPQNRRMSSGHGATPSRTSLMVVPEETVEEDEGTRDSFSSSSSAYMRHHRYENPFTAYQPVSDPYDRHREIERQRRFINDSKRLGRPFIPSGGRALEKPTRYLLGDCVAAIYRTIGRDWPETDPMVISTAEDLVVVYMKRARLRNTDTVLRYMNASLKRNEAVRAFDLRKVPEGWDLLTDDGHIMYTFKPPWVRQRRFLPDQVVTRKAH</sequence>
<dbReference type="PANTHER" id="PTHR40430">
    <property type="entry name" value="T. BRUCEI SPP.-SPECIFIC PROTEIN"/>
    <property type="match status" value="1"/>
</dbReference>